<dbReference type="EMBL" id="ML122281">
    <property type="protein sequence ID" value="RPD57338.1"/>
    <property type="molecule type" value="Genomic_DNA"/>
</dbReference>
<reference evidence="2" key="1">
    <citation type="journal article" date="2018" name="Genome Biol. Evol.">
        <title>Genomics and development of Lentinus tigrinus, a white-rot wood-decaying mushroom with dimorphic fruiting bodies.</title>
        <authorList>
            <person name="Wu B."/>
            <person name="Xu Z."/>
            <person name="Knudson A."/>
            <person name="Carlson A."/>
            <person name="Chen N."/>
            <person name="Kovaka S."/>
            <person name="LaButti K."/>
            <person name="Lipzen A."/>
            <person name="Pennachio C."/>
            <person name="Riley R."/>
            <person name="Schakwitz W."/>
            <person name="Umezawa K."/>
            <person name="Ohm R.A."/>
            <person name="Grigoriev I.V."/>
            <person name="Nagy L.G."/>
            <person name="Gibbons J."/>
            <person name="Hibbett D."/>
        </authorList>
    </citation>
    <scope>NUCLEOTIDE SEQUENCE [LARGE SCALE GENOMIC DNA]</scope>
    <source>
        <strain evidence="2">ALCF2SS1-6</strain>
    </source>
</reference>
<sequence length="334" mass="37985">MSEFFAMLRGVEKRFGTVRDFRLVRDADVSTAYQSFFMVEFADDATVDQIPAKGTNLKVEIPIIRNKPGGIGLTDLNGLLQQQERDWTLDTSGLYGATVPVLPPADGEEKLQTRIVELVVQHAKKETRNLYERPLTRYHMSFGAAFYRWGGFYQPSSSDDKPVPPRMEWVLSRWKERAQEDEQRRERQQPRLQPQPMEAPDVAVDAHEAETSVAQEAAHVQPAETSALQPETHAEQVPQRRLEPLAPVEADHLATPSLEATEPVPKSTPATPRLSRKQKILALAREHARTPPPDAAKRDEEEEARRREEEAREPPDAEVSTMRERLLKLMGRWS</sequence>
<dbReference type="OrthoDB" id="3362336at2759"/>
<evidence type="ECO:0000313" key="2">
    <source>
        <dbReference type="EMBL" id="RPD57338.1"/>
    </source>
</evidence>
<feature type="compositionally biased region" description="Basic and acidic residues" evidence="1">
    <location>
        <begin position="284"/>
        <end position="327"/>
    </location>
</feature>
<feature type="compositionally biased region" description="Basic and acidic residues" evidence="1">
    <location>
        <begin position="232"/>
        <end position="241"/>
    </location>
</feature>
<evidence type="ECO:0000313" key="3">
    <source>
        <dbReference type="Proteomes" id="UP000313359"/>
    </source>
</evidence>
<dbReference type="AlphaFoldDB" id="A0A5C2S1R4"/>
<name>A0A5C2S1R4_9APHY</name>
<organism evidence="2 3">
    <name type="scientific">Lentinus tigrinus ALCF2SS1-6</name>
    <dbReference type="NCBI Taxonomy" id="1328759"/>
    <lineage>
        <taxon>Eukaryota</taxon>
        <taxon>Fungi</taxon>
        <taxon>Dikarya</taxon>
        <taxon>Basidiomycota</taxon>
        <taxon>Agaricomycotina</taxon>
        <taxon>Agaricomycetes</taxon>
        <taxon>Polyporales</taxon>
        <taxon>Polyporaceae</taxon>
        <taxon>Lentinus</taxon>
    </lineage>
</organism>
<feature type="compositionally biased region" description="Basic and acidic residues" evidence="1">
    <location>
        <begin position="177"/>
        <end position="189"/>
    </location>
</feature>
<evidence type="ECO:0000256" key="1">
    <source>
        <dbReference type="SAM" id="MobiDB-lite"/>
    </source>
</evidence>
<feature type="region of interest" description="Disordered" evidence="1">
    <location>
        <begin position="177"/>
        <end position="241"/>
    </location>
</feature>
<keyword evidence="3" id="KW-1185">Reference proteome</keyword>
<feature type="region of interest" description="Disordered" evidence="1">
    <location>
        <begin position="254"/>
        <end position="334"/>
    </location>
</feature>
<dbReference type="Proteomes" id="UP000313359">
    <property type="component" value="Unassembled WGS sequence"/>
</dbReference>
<gene>
    <name evidence="2" type="ORF">L227DRAFT_577948</name>
</gene>
<proteinExistence type="predicted"/>
<protein>
    <submittedName>
        <fullName evidence="2">Uncharacterized protein</fullName>
    </submittedName>
</protein>
<accession>A0A5C2S1R4</accession>